<protein>
    <submittedName>
        <fullName evidence="9">Efflux RND transporter periplasmic adaptor subunit</fullName>
    </submittedName>
</protein>
<feature type="domain" description="Multidrug resistance protein MdtA-like alpha-helical hairpin" evidence="5">
    <location>
        <begin position="117"/>
        <end position="177"/>
    </location>
</feature>
<evidence type="ECO:0000313" key="9">
    <source>
        <dbReference type="EMBL" id="MFD0928553.1"/>
    </source>
</evidence>
<evidence type="ECO:0000259" key="6">
    <source>
        <dbReference type="Pfam" id="PF25917"/>
    </source>
</evidence>
<dbReference type="InterPro" id="IPR058792">
    <property type="entry name" value="Beta-barrel_RND_2"/>
</dbReference>
<dbReference type="Pfam" id="PF25876">
    <property type="entry name" value="HH_MFP_RND"/>
    <property type="match status" value="1"/>
</dbReference>
<feature type="coiled-coil region" evidence="4">
    <location>
        <begin position="117"/>
        <end position="144"/>
    </location>
</feature>
<dbReference type="Gene3D" id="2.40.420.20">
    <property type="match status" value="1"/>
</dbReference>
<comment type="similarity">
    <text evidence="2">Belongs to the membrane fusion protein (MFP) (TC 8.A.1) family.</text>
</comment>
<feature type="domain" description="Multidrug resistance protein MdtA-like C-terminal permuted SH3" evidence="8">
    <location>
        <begin position="312"/>
        <end position="363"/>
    </location>
</feature>
<organism evidence="9 10">
    <name type="scientific">Methylophilus glucosoxydans</name>
    <dbReference type="NCBI Taxonomy" id="752553"/>
    <lineage>
        <taxon>Bacteria</taxon>
        <taxon>Pseudomonadati</taxon>
        <taxon>Pseudomonadota</taxon>
        <taxon>Betaproteobacteria</taxon>
        <taxon>Nitrosomonadales</taxon>
        <taxon>Methylophilaceae</taxon>
        <taxon>Methylophilus</taxon>
    </lineage>
</organism>
<accession>A0ABW3GFY0</accession>
<evidence type="ECO:0000256" key="4">
    <source>
        <dbReference type="SAM" id="Coils"/>
    </source>
</evidence>
<sequence length="386" mass="40762">MSNPPTASRGLKLAGLILALIASGIVIAGISSRHSHDASVKAWTDQQAIPTVSIHPPAQSDQGGSLILPGRFEAYARAPIYARVSGYLKSWKADIGTRVKSGQLLAEIETPDLDQELLQAKADLASAQANVALAETTAKRWQEMLKTQSIARQAVDEKVGDLQSKQAIVKAAEANVNRLLALKSFARIVAPFDGSVTARNTDTGALINAGSSSATVLPLFEVSNTRKLRLYINVPQNYVGQIRTGDKARFTVPEAAGEAFEATIQSTSGAINASSGTTLVQLLVDNAAGRFLPGGFANVNLLFNDAVARLSIPASALIFDQNGLKVATVGKDRKVTLKTITIARDLGKQLEVQSGLTSTDMVVENPPDGLNDGDQVNIAMRAAAEK</sequence>
<keyword evidence="10" id="KW-1185">Reference proteome</keyword>
<dbReference type="InterPro" id="IPR058627">
    <property type="entry name" value="MdtA-like_C"/>
</dbReference>
<proteinExistence type="inferred from homology"/>
<evidence type="ECO:0000256" key="3">
    <source>
        <dbReference type="ARBA" id="ARBA00022448"/>
    </source>
</evidence>
<keyword evidence="3" id="KW-0813">Transport</keyword>
<evidence type="ECO:0000313" key="10">
    <source>
        <dbReference type="Proteomes" id="UP001597106"/>
    </source>
</evidence>
<dbReference type="SUPFAM" id="SSF111369">
    <property type="entry name" value="HlyD-like secretion proteins"/>
    <property type="match status" value="1"/>
</dbReference>
<comment type="subcellular location">
    <subcellularLocation>
        <location evidence="1">Cell envelope</location>
    </subcellularLocation>
</comment>
<evidence type="ECO:0000259" key="7">
    <source>
        <dbReference type="Pfam" id="PF25954"/>
    </source>
</evidence>
<name>A0ABW3GFY0_9PROT</name>
<dbReference type="NCBIfam" id="TIGR01730">
    <property type="entry name" value="RND_mfp"/>
    <property type="match status" value="1"/>
</dbReference>
<dbReference type="Pfam" id="PF25917">
    <property type="entry name" value="BSH_RND"/>
    <property type="match status" value="1"/>
</dbReference>
<dbReference type="InterPro" id="IPR058624">
    <property type="entry name" value="MdtA-like_HH"/>
</dbReference>
<dbReference type="EMBL" id="JBHTJW010000001">
    <property type="protein sequence ID" value="MFD0928553.1"/>
    <property type="molecule type" value="Genomic_DNA"/>
</dbReference>
<dbReference type="Gene3D" id="2.40.30.170">
    <property type="match status" value="1"/>
</dbReference>
<dbReference type="Pfam" id="PF25954">
    <property type="entry name" value="Beta-barrel_RND_2"/>
    <property type="match status" value="1"/>
</dbReference>
<dbReference type="Proteomes" id="UP001597106">
    <property type="component" value="Unassembled WGS sequence"/>
</dbReference>
<feature type="domain" description="CusB-like beta-barrel" evidence="7">
    <location>
        <begin position="232"/>
        <end position="301"/>
    </location>
</feature>
<keyword evidence="4" id="KW-0175">Coiled coil</keyword>
<gene>
    <name evidence="9" type="ORF">ACFQ1T_02050</name>
</gene>
<feature type="domain" description="Multidrug resistance protein MdtA-like barrel-sandwich hybrid" evidence="6">
    <location>
        <begin position="78"/>
        <end position="217"/>
    </location>
</feature>
<evidence type="ECO:0000256" key="1">
    <source>
        <dbReference type="ARBA" id="ARBA00004196"/>
    </source>
</evidence>
<dbReference type="Gene3D" id="1.10.287.470">
    <property type="entry name" value="Helix hairpin bin"/>
    <property type="match status" value="1"/>
</dbReference>
<dbReference type="RefSeq" id="WP_313987067.1">
    <property type="nucleotide sequence ID" value="NZ_JBHTJW010000001.1"/>
</dbReference>
<dbReference type="InterPro" id="IPR058625">
    <property type="entry name" value="MdtA-like_BSH"/>
</dbReference>
<evidence type="ECO:0000259" key="8">
    <source>
        <dbReference type="Pfam" id="PF25967"/>
    </source>
</evidence>
<dbReference type="PANTHER" id="PTHR30469:SF37">
    <property type="entry name" value="RAGD PROTEIN"/>
    <property type="match status" value="1"/>
</dbReference>
<dbReference type="Gene3D" id="2.40.50.100">
    <property type="match status" value="1"/>
</dbReference>
<evidence type="ECO:0000256" key="2">
    <source>
        <dbReference type="ARBA" id="ARBA00009477"/>
    </source>
</evidence>
<dbReference type="Pfam" id="PF25967">
    <property type="entry name" value="RND-MFP_C"/>
    <property type="match status" value="1"/>
</dbReference>
<evidence type="ECO:0000259" key="5">
    <source>
        <dbReference type="Pfam" id="PF25876"/>
    </source>
</evidence>
<dbReference type="InterPro" id="IPR006143">
    <property type="entry name" value="RND_pump_MFP"/>
</dbReference>
<reference evidence="10" key="1">
    <citation type="journal article" date="2019" name="Int. J. Syst. Evol. Microbiol.">
        <title>The Global Catalogue of Microorganisms (GCM) 10K type strain sequencing project: providing services to taxonomists for standard genome sequencing and annotation.</title>
        <authorList>
            <consortium name="The Broad Institute Genomics Platform"/>
            <consortium name="The Broad Institute Genome Sequencing Center for Infectious Disease"/>
            <person name="Wu L."/>
            <person name="Ma J."/>
        </authorList>
    </citation>
    <scope>NUCLEOTIDE SEQUENCE [LARGE SCALE GENOMIC DNA]</scope>
    <source>
        <strain evidence="10">CCUG 59685</strain>
    </source>
</reference>
<dbReference type="PANTHER" id="PTHR30469">
    <property type="entry name" value="MULTIDRUG RESISTANCE PROTEIN MDTA"/>
    <property type="match status" value="1"/>
</dbReference>
<comment type="caution">
    <text evidence="9">The sequence shown here is derived from an EMBL/GenBank/DDBJ whole genome shotgun (WGS) entry which is preliminary data.</text>
</comment>